<evidence type="ECO:0000313" key="1">
    <source>
        <dbReference type="EMBL" id="RZR70606.1"/>
    </source>
</evidence>
<reference evidence="1" key="1">
    <citation type="journal article" date="2018" name="Data Brief">
        <title>Genome sequence data from 17 accessions of Ensete ventricosum, a staple food crop for millions in Ethiopia.</title>
        <authorList>
            <person name="Yemataw Z."/>
            <person name="Muzemil S."/>
            <person name="Ambachew D."/>
            <person name="Tripathi L."/>
            <person name="Tesfaye K."/>
            <person name="Chala A."/>
            <person name="Farbos A."/>
            <person name="O'Neill P."/>
            <person name="Moore K."/>
            <person name="Grant M."/>
            <person name="Studholme D.J."/>
        </authorList>
    </citation>
    <scope>NUCLEOTIDE SEQUENCE [LARGE SCALE GENOMIC DNA]</scope>
    <source>
        <tissue evidence="1">Leaf</tissue>
    </source>
</reference>
<proteinExistence type="predicted"/>
<dbReference type="Proteomes" id="UP000290560">
    <property type="component" value="Unassembled WGS sequence"/>
</dbReference>
<accession>A0A444FGQ8</accession>
<name>A0A444FGQ8_ENSVE</name>
<protein>
    <submittedName>
        <fullName evidence="1">Uncharacterized protein</fullName>
    </submittedName>
</protein>
<gene>
    <name evidence="1" type="ORF">BHM03_00000852</name>
</gene>
<sequence length="68" mass="7819">MAGADYVDCDIDFDSLDEDYPPYLLAANEGRDHEDDKQMDDEKKKMTKELLVSWAKMVASSIRRVFAD</sequence>
<dbReference type="EMBL" id="KV875449">
    <property type="protein sequence ID" value="RZR70606.1"/>
    <property type="molecule type" value="Genomic_DNA"/>
</dbReference>
<dbReference type="AlphaFoldDB" id="A0A444FGQ8"/>
<organism evidence="1">
    <name type="scientific">Ensete ventricosum</name>
    <name type="common">Abyssinian banana</name>
    <name type="synonym">Musa ensete</name>
    <dbReference type="NCBI Taxonomy" id="4639"/>
    <lineage>
        <taxon>Eukaryota</taxon>
        <taxon>Viridiplantae</taxon>
        <taxon>Streptophyta</taxon>
        <taxon>Embryophyta</taxon>
        <taxon>Tracheophyta</taxon>
        <taxon>Spermatophyta</taxon>
        <taxon>Magnoliopsida</taxon>
        <taxon>Liliopsida</taxon>
        <taxon>Zingiberales</taxon>
        <taxon>Musaceae</taxon>
        <taxon>Ensete</taxon>
    </lineage>
</organism>